<dbReference type="PROSITE" id="PS51318">
    <property type="entry name" value="TAT"/>
    <property type="match status" value="1"/>
</dbReference>
<dbReference type="Proteomes" id="UP000324015">
    <property type="component" value="Chromosome"/>
</dbReference>
<dbReference type="InterPro" id="IPR006311">
    <property type="entry name" value="TAT_signal"/>
</dbReference>
<sequence>MSRLQSYDGGYGPRTSRLSRDPHLSLASPHTANSPAPQGGSDSVSARRSLLTTAAAGALLGALCFVPSANATSPTTHEAPRTDSAPAQHTTASGTAPETTTEASDRLAETGGFDTTPYVVGGTAFLSLGAGFVAFSTRRERTSGKISY</sequence>
<feature type="transmembrane region" description="Helical" evidence="2">
    <location>
        <begin position="116"/>
        <end position="135"/>
    </location>
</feature>
<keyword evidence="2" id="KW-0472">Membrane</keyword>
<proteinExistence type="predicted"/>
<dbReference type="EMBL" id="CP029191">
    <property type="protein sequence ID" value="QES43507.1"/>
    <property type="molecule type" value="Genomic_DNA"/>
</dbReference>
<name>A0A5P2CN58_STRVZ</name>
<evidence type="ECO:0000313" key="3">
    <source>
        <dbReference type="EMBL" id="QES43507.1"/>
    </source>
</evidence>
<feature type="compositionally biased region" description="Low complexity" evidence="1">
    <location>
        <begin position="90"/>
        <end position="102"/>
    </location>
</feature>
<organism evidence="3 4">
    <name type="scientific">Streptomyces venezuelae</name>
    <dbReference type="NCBI Taxonomy" id="54571"/>
    <lineage>
        <taxon>Bacteria</taxon>
        <taxon>Bacillati</taxon>
        <taxon>Actinomycetota</taxon>
        <taxon>Actinomycetes</taxon>
        <taxon>Kitasatosporales</taxon>
        <taxon>Streptomycetaceae</taxon>
        <taxon>Streptomyces</taxon>
    </lineage>
</organism>
<feature type="region of interest" description="Disordered" evidence="1">
    <location>
        <begin position="70"/>
        <end position="111"/>
    </location>
</feature>
<keyword evidence="2" id="KW-0812">Transmembrane</keyword>
<evidence type="ECO:0000256" key="2">
    <source>
        <dbReference type="SAM" id="Phobius"/>
    </source>
</evidence>
<evidence type="ECO:0000313" key="4">
    <source>
        <dbReference type="Proteomes" id="UP000324015"/>
    </source>
</evidence>
<protein>
    <recommendedName>
        <fullName evidence="5">LPXTG cell wall anchor domain-containing protein</fullName>
    </recommendedName>
</protein>
<feature type="region of interest" description="Disordered" evidence="1">
    <location>
        <begin position="1"/>
        <end position="46"/>
    </location>
</feature>
<dbReference type="NCBIfam" id="TIGR01167">
    <property type="entry name" value="LPXTG_anchor"/>
    <property type="match status" value="1"/>
</dbReference>
<keyword evidence="2" id="KW-1133">Transmembrane helix</keyword>
<dbReference type="NCBIfam" id="NF041528">
    <property type="entry name" value="strep_LAETG"/>
    <property type="match status" value="1"/>
</dbReference>
<reference evidence="3 4" key="1">
    <citation type="submission" date="2018-05" db="EMBL/GenBank/DDBJ databases">
        <title>Streptomyces venezuelae.</title>
        <authorList>
            <person name="Kim W."/>
            <person name="Lee N."/>
            <person name="Cho B.-K."/>
        </authorList>
    </citation>
    <scope>NUCLEOTIDE SEQUENCE [LARGE SCALE GENOMIC DNA]</scope>
    <source>
        <strain evidence="3 4">ATCC 14585</strain>
    </source>
</reference>
<accession>A0A5P2CN58</accession>
<evidence type="ECO:0000256" key="1">
    <source>
        <dbReference type="SAM" id="MobiDB-lite"/>
    </source>
</evidence>
<dbReference type="AlphaFoldDB" id="A0A5P2CN58"/>
<feature type="transmembrane region" description="Helical" evidence="2">
    <location>
        <begin position="50"/>
        <end position="69"/>
    </location>
</feature>
<gene>
    <name evidence="3" type="ORF">DEJ49_23245</name>
</gene>
<feature type="compositionally biased region" description="Polar residues" evidence="1">
    <location>
        <begin position="28"/>
        <end position="44"/>
    </location>
</feature>
<evidence type="ECO:0008006" key="5">
    <source>
        <dbReference type="Google" id="ProtNLM"/>
    </source>
</evidence>